<dbReference type="PATRIC" id="fig|1166018.3.peg.3121"/>
<keyword evidence="6 12" id="KW-0413">Isomerase</keyword>
<dbReference type="GO" id="GO:0000287">
    <property type="term" value="F:magnesium ion binding"/>
    <property type="evidence" value="ECO:0007669"/>
    <property type="project" value="InterPro"/>
</dbReference>
<dbReference type="PRINTS" id="PR00509">
    <property type="entry name" value="PGMPMM"/>
</dbReference>
<evidence type="ECO:0000256" key="2">
    <source>
        <dbReference type="ARBA" id="ARBA00010231"/>
    </source>
</evidence>
<dbReference type="GO" id="GO:0006048">
    <property type="term" value="P:UDP-N-acetylglucosamine biosynthetic process"/>
    <property type="evidence" value="ECO:0007669"/>
    <property type="project" value="TreeGrafter"/>
</dbReference>
<dbReference type="Gene3D" id="3.40.120.10">
    <property type="entry name" value="Alpha-D-Glucose-1,6-Bisphosphate, subunit A, domain 3"/>
    <property type="match status" value="3"/>
</dbReference>
<gene>
    <name evidence="12" type="ORF">FAES_1389</name>
</gene>
<evidence type="ECO:0000259" key="8">
    <source>
        <dbReference type="Pfam" id="PF00408"/>
    </source>
</evidence>
<accession>I0K5J6</accession>
<dbReference type="HOGENOM" id="CLU_016950_7_1_10"/>
<dbReference type="Pfam" id="PF02880">
    <property type="entry name" value="PGM_PMM_III"/>
    <property type="match status" value="1"/>
</dbReference>
<dbReference type="PANTHER" id="PTHR42946:SF1">
    <property type="entry name" value="PHOSPHOGLUCOMUTASE (ALPHA-D-GLUCOSE-1,6-BISPHOSPHATE-DEPENDENT)"/>
    <property type="match status" value="1"/>
</dbReference>
<comment type="similarity">
    <text evidence="2 7">Belongs to the phosphohexose mutase family.</text>
</comment>
<keyword evidence="3" id="KW-0597">Phosphoprotein</keyword>
<feature type="domain" description="Alpha-D-phosphohexomutase C-terminal" evidence="8">
    <location>
        <begin position="424"/>
        <end position="482"/>
    </location>
</feature>
<evidence type="ECO:0000256" key="6">
    <source>
        <dbReference type="ARBA" id="ARBA00023235"/>
    </source>
</evidence>
<dbReference type="InterPro" id="IPR016066">
    <property type="entry name" value="A-D-PHexomutase_CS"/>
</dbReference>
<dbReference type="EC" id="5.4.2.8" evidence="12"/>
<dbReference type="AlphaFoldDB" id="I0K5J6"/>
<dbReference type="InterPro" id="IPR005844">
    <property type="entry name" value="A-D-PHexomutase_a/b/a-I"/>
</dbReference>
<protein>
    <submittedName>
        <fullName evidence="12">Phosphomannomutase</fullName>
        <ecNumber evidence="12">5.4.2.8</ecNumber>
    </submittedName>
</protein>
<evidence type="ECO:0000256" key="7">
    <source>
        <dbReference type="RuleBase" id="RU004326"/>
    </source>
</evidence>
<evidence type="ECO:0000259" key="10">
    <source>
        <dbReference type="Pfam" id="PF02879"/>
    </source>
</evidence>
<feature type="domain" description="Alpha-D-phosphohexomutase alpha/beta/alpha" evidence="11">
    <location>
        <begin position="297"/>
        <end position="401"/>
    </location>
</feature>
<dbReference type="Pfam" id="PF00408">
    <property type="entry name" value="PGM_PMM_IV"/>
    <property type="match status" value="1"/>
</dbReference>
<dbReference type="InterPro" id="IPR005845">
    <property type="entry name" value="A-D-PHexomutase_a/b/a-II"/>
</dbReference>
<dbReference type="GO" id="GO:0008966">
    <property type="term" value="F:phosphoglucosamine mutase activity"/>
    <property type="evidence" value="ECO:0007669"/>
    <property type="project" value="InterPro"/>
</dbReference>
<reference evidence="12 13" key="1">
    <citation type="journal article" date="2012" name="J. Bacteriol.">
        <title>Genome Sequence of Fibrella aestuarina BUZ 2T, a Filamentous Marine Bacterium.</title>
        <authorList>
            <person name="Filippini M."/>
            <person name="Qi W."/>
            <person name="Blom J."/>
            <person name="Goesmann A."/>
            <person name="Smits T.H."/>
            <person name="Bagheri H.C."/>
        </authorList>
    </citation>
    <scope>NUCLEOTIDE SEQUENCE [LARGE SCALE GENOMIC DNA]</scope>
    <source>
        <strain evidence="13">BUZ 2T</strain>
    </source>
</reference>
<dbReference type="eggNOG" id="COG1109">
    <property type="taxonomic scope" value="Bacteria"/>
</dbReference>
<dbReference type="Gene3D" id="3.30.310.50">
    <property type="entry name" value="Alpha-D-phosphohexomutase, C-terminal domain"/>
    <property type="match status" value="1"/>
</dbReference>
<dbReference type="InterPro" id="IPR024086">
    <property type="entry name" value="GlmM_arc-type"/>
</dbReference>
<dbReference type="PROSITE" id="PS00710">
    <property type="entry name" value="PGM_PMM"/>
    <property type="match status" value="1"/>
</dbReference>
<evidence type="ECO:0000256" key="1">
    <source>
        <dbReference type="ARBA" id="ARBA00001946"/>
    </source>
</evidence>
<dbReference type="InterPro" id="IPR005843">
    <property type="entry name" value="A-D-PHexomutase_C"/>
</dbReference>
<dbReference type="PANTHER" id="PTHR42946">
    <property type="entry name" value="PHOSPHOHEXOSE MUTASE"/>
    <property type="match status" value="1"/>
</dbReference>
<keyword evidence="13" id="KW-1185">Reference proteome</keyword>
<dbReference type="Pfam" id="PF02878">
    <property type="entry name" value="PGM_PMM_I"/>
    <property type="match status" value="1"/>
</dbReference>
<dbReference type="InterPro" id="IPR005841">
    <property type="entry name" value="Alpha-D-phosphohexomutase_SF"/>
</dbReference>
<comment type="cofactor">
    <cofactor evidence="1">
        <name>Mg(2+)</name>
        <dbReference type="ChEBI" id="CHEBI:18420"/>
    </cofactor>
</comment>
<dbReference type="Proteomes" id="UP000011058">
    <property type="component" value="Chromosome"/>
</dbReference>
<dbReference type="Pfam" id="PF02879">
    <property type="entry name" value="PGM_PMM_II"/>
    <property type="match status" value="1"/>
</dbReference>
<dbReference type="GO" id="GO:0005975">
    <property type="term" value="P:carbohydrate metabolic process"/>
    <property type="evidence" value="ECO:0007669"/>
    <property type="project" value="InterPro"/>
</dbReference>
<dbReference type="SUPFAM" id="SSF53738">
    <property type="entry name" value="Phosphoglucomutase, first 3 domains"/>
    <property type="match status" value="3"/>
</dbReference>
<name>I0K5J6_9BACT</name>
<dbReference type="GO" id="GO:0004615">
    <property type="term" value="F:phosphomannomutase activity"/>
    <property type="evidence" value="ECO:0007669"/>
    <property type="project" value="UniProtKB-EC"/>
</dbReference>
<feature type="domain" description="Alpha-D-phosphohexomutase alpha/beta/alpha" evidence="9">
    <location>
        <begin position="28"/>
        <end position="164"/>
    </location>
</feature>
<dbReference type="InterPro" id="IPR005846">
    <property type="entry name" value="A-D-PHexomutase_a/b/a-III"/>
</dbReference>
<sequence length="494" mass="53511">MADQQTNVPKADKQQLQPYHVALIKSISGIRGTIGGRTGESLTPLDVVKFTAAFGQWLLNGQRGQPGPHTVVIGRDGRLSGPMVSQLVAATLQGMGLNVLDLGLSTTPTVEMAVPGENAIGGIILTASHNPIQWNALKLLNSKGEFISGADGEALLAIAEAESFTFAEVKKLGQYRTDSASETSWMQKHIDQILALPLVDREAIVKRNFKVVVDAVNSTGGLAVPMLLTALGVELITKLHCEPTGNFAHNPEPLPENLTDILNATRRDSQDLGIVVDPDVDRLAFICEDGSPFGEEYTLVAVADYVLKNSPEGRRNTVSNLSSTIALRDVTQKYGGQHFASAVGEVNVVEMMKANDALIGGEGNGGIIYPELHYGRDALVGIALFLSHLARFGKSASILRRTYPSYYISKNKIELTPNIDVDAVLDKIKAKYARNPVNTADGVKIEFDKEWVHLRKSNTEPIIRIYSESDTLSTADYLANKIISDIREVIADKM</sequence>
<evidence type="ECO:0000259" key="11">
    <source>
        <dbReference type="Pfam" id="PF02880"/>
    </source>
</evidence>
<dbReference type="InterPro" id="IPR050060">
    <property type="entry name" value="Phosphoglucosamine_mutase"/>
</dbReference>
<evidence type="ECO:0000259" key="9">
    <source>
        <dbReference type="Pfam" id="PF02878"/>
    </source>
</evidence>
<dbReference type="EMBL" id="HE796683">
    <property type="protein sequence ID" value="CCG99399.1"/>
    <property type="molecule type" value="Genomic_DNA"/>
</dbReference>
<evidence type="ECO:0000256" key="5">
    <source>
        <dbReference type="ARBA" id="ARBA00022842"/>
    </source>
</evidence>
<evidence type="ECO:0000313" key="12">
    <source>
        <dbReference type="EMBL" id="CCG99399.1"/>
    </source>
</evidence>
<evidence type="ECO:0000313" key="13">
    <source>
        <dbReference type="Proteomes" id="UP000011058"/>
    </source>
</evidence>
<feature type="domain" description="Alpha-D-phosphohexomutase alpha/beta/alpha" evidence="10">
    <location>
        <begin position="190"/>
        <end position="290"/>
    </location>
</feature>
<proteinExistence type="inferred from homology"/>
<evidence type="ECO:0000256" key="3">
    <source>
        <dbReference type="ARBA" id="ARBA00022553"/>
    </source>
</evidence>
<dbReference type="STRING" id="1166018.FAES_1389"/>
<keyword evidence="4 7" id="KW-0479">Metal-binding</keyword>
<dbReference type="KEGG" id="fae:FAES_1389"/>
<dbReference type="GO" id="GO:0005829">
    <property type="term" value="C:cytosol"/>
    <property type="evidence" value="ECO:0007669"/>
    <property type="project" value="TreeGrafter"/>
</dbReference>
<dbReference type="NCBIfam" id="TIGR03990">
    <property type="entry name" value="Arch_GlmM"/>
    <property type="match status" value="1"/>
</dbReference>
<dbReference type="InterPro" id="IPR016055">
    <property type="entry name" value="A-D-PHexomutase_a/b/a-I/II/III"/>
</dbReference>
<dbReference type="SUPFAM" id="SSF55957">
    <property type="entry name" value="Phosphoglucomutase, C-terminal domain"/>
    <property type="match status" value="1"/>
</dbReference>
<keyword evidence="5 7" id="KW-0460">Magnesium</keyword>
<organism evidence="12 13">
    <name type="scientific">Fibrella aestuarina BUZ 2</name>
    <dbReference type="NCBI Taxonomy" id="1166018"/>
    <lineage>
        <taxon>Bacteria</taxon>
        <taxon>Pseudomonadati</taxon>
        <taxon>Bacteroidota</taxon>
        <taxon>Cytophagia</taxon>
        <taxon>Cytophagales</taxon>
        <taxon>Spirosomataceae</taxon>
        <taxon>Fibrella</taxon>
    </lineage>
</organism>
<evidence type="ECO:0000256" key="4">
    <source>
        <dbReference type="ARBA" id="ARBA00022723"/>
    </source>
</evidence>
<dbReference type="InterPro" id="IPR036900">
    <property type="entry name" value="A-D-PHexomutase_C_sf"/>
</dbReference>
<dbReference type="GO" id="GO:0009252">
    <property type="term" value="P:peptidoglycan biosynthetic process"/>
    <property type="evidence" value="ECO:0007669"/>
    <property type="project" value="TreeGrafter"/>
</dbReference>